<dbReference type="AlphaFoldDB" id="A0A6N8IRS9"/>
<proteinExistence type="predicted"/>
<comment type="caution">
    <text evidence="3">The sequence shown here is derived from an EMBL/GenBank/DDBJ whole genome shotgun (WGS) entry which is preliminary data.</text>
</comment>
<evidence type="ECO:0000256" key="1">
    <source>
        <dbReference type="SAM" id="MobiDB-lite"/>
    </source>
</evidence>
<reference evidence="3 4" key="1">
    <citation type="submission" date="2019-12" db="EMBL/GenBank/DDBJ databases">
        <authorList>
            <person name="Huq M.A."/>
        </authorList>
    </citation>
    <scope>NUCLEOTIDE SEQUENCE [LARGE SCALE GENOMIC DNA]</scope>
    <source>
        <strain evidence="3 4">MAH-25</strain>
    </source>
</reference>
<dbReference type="EMBL" id="WSEL01000003">
    <property type="protein sequence ID" value="MVQ29432.1"/>
    <property type="molecule type" value="Genomic_DNA"/>
</dbReference>
<feature type="region of interest" description="Disordered" evidence="1">
    <location>
        <begin position="81"/>
        <end position="103"/>
    </location>
</feature>
<feature type="compositionally biased region" description="Gly residues" evidence="1">
    <location>
        <begin position="26"/>
        <end position="56"/>
    </location>
</feature>
<gene>
    <name evidence="3" type="ORF">GON04_08235</name>
</gene>
<evidence type="ECO:0000256" key="2">
    <source>
        <dbReference type="SAM" id="SignalP"/>
    </source>
</evidence>
<sequence length="103" mass="9442">MNFRNGWTVLAACVVLAACGGGGGGGGGNGTPVGGSPATGGTGTSVGDSPGSGGGVPPSALASVGALVAYMSQLIAGSNDASEPLTLGDLTLPVDETAEPAAL</sequence>
<organism evidence="3 4">
    <name type="scientific">Ramlibacter pinisoli</name>
    <dbReference type="NCBI Taxonomy" id="2682844"/>
    <lineage>
        <taxon>Bacteria</taxon>
        <taxon>Pseudomonadati</taxon>
        <taxon>Pseudomonadota</taxon>
        <taxon>Betaproteobacteria</taxon>
        <taxon>Burkholderiales</taxon>
        <taxon>Comamonadaceae</taxon>
        <taxon>Ramlibacter</taxon>
    </lineage>
</organism>
<protein>
    <submittedName>
        <fullName evidence="3">Uncharacterized protein</fullName>
    </submittedName>
</protein>
<feature type="signal peptide" evidence="2">
    <location>
        <begin position="1"/>
        <end position="17"/>
    </location>
</feature>
<dbReference type="RefSeq" id="WP_157397436.1">
    <property type="nucleotide sequence ID" value="NZ_WSEL01000003.1"/>
</dbReference>
<dbReference type="PROSITE" id="PS51257">
    <property type="entry name" value="PROKAR_LIPOPROTEIN"/>
    <property type="match status" value="1"/>
</dbReference>
<feature type="chain" id="PRO_5027049252" evidence="2">
    <location>
        <begin position="18"/>
        <end position="103"/>
    </location>
</feature>
<evidence type="ECO:0000313" key="3">
    <source>
        <dbReference type="EMBL" id="MVQ29432.1"/>
    </source>
</evidence>
<evidence type="ECO:0000313" key="4">
    <source>
        <dbReference type="Proteomes" id="UP000469385"/>
    </source>
</evidence>
<dbReference type="Proteomes" id="UP000469385">
    <property type="component" value="Unassembled WGS sequence"/>
</dbReference>
<keyword evidence="4" id="KW-1185">Reference proteome</keyword>
<name>A0A6N8IRS9_9BURK</name>
<feature type="region of interest" description="Disordered" evidence="1">
    <location>
        <begin position="26"/>
        <end position="58"/>
    </location>
</feature>
<accession>A0A6N8IRS9</accession>
<keyword evidence="2" id="KW-0732">Signal</keyword>